<dbReference type="CDD" id="cd03257">
    <property type="entry name" value="ABC_NikE_OppD_transporters"/>
    <property type="match status" value="1"/>
</dbReference>
<gene>
    <name evidence="9" type="ORF">HN018_01095</name>
</gene>
<dbReference type="NCBIfam" id="TIGR01727">
    <property type="entry name" value="oligo_HPY"/>
    <property type="match status" value="1"/>
</dbReference>
<dbReference type="InterPro" id="IPR017871">
    <property type="entry name" value="ABC_transporter-like_CS"/>
</dbReference>
<evidence type="ECO:0000256" key="5">
    <source>
        <dbReference type="ARBA" id="ARBA00022741"/>
    </source>
</evidence>
<sequence>MSEACARPTPDLPVLAVDRLSVTFASGRASVRVVDDVSFTLGQGEILALLGESGCGKSMTALAIMGLVPGAGRPGGRVMLDGEALLDVPPDRLRALRGQRMAMVFQDPMSALNPVLSLGNQIGEALRCHTGLRRAALRDRVVALLGEVGLADPAQVADRFPHELSGGMCQRVMIAMAIACDPGLLIADEPTTALDVTVQKQILDLLHGLRRRHRTAILLITHDLGVVAENADRVAVMYAGQVVEEAPVAVLYARPAHPYTLGLLRSMPRLESRPDDDPGSFYAIPGTVPDPANLPPGCRFEPRCDRADQACRETAPALEALRPDHRVRCWHPVAGP</sequence>
<keyword evidence="10" id="KW-1185">Reference proteome</keyword>
<keyword evidence="3" id="KW-0813">Transport</keyword>
<dbReference type="PANTHER" id="PTHR43297:SF2">
    <property type="entry name" value="DIPEPTIDE TRANSPORT ATP-BINDING PROTEIN DPPD"/>
    <property type="match status" value="1"/>
</dbReference>
<evidence type="ECO:0000256" key="2">
    <source>
        <dbReference type="ARBA" id="ARBA00005417"/>
    </source>
</evidence>
<dbReference type="PROSITE" id="PS00211">
    <property type="entry name" value="ABC_TRANSPORTER_1"/>
    <property type="match status" value="1"/>
</dbReference>
<dbReference type="PANTHER" id="PTHR43297">
    <property type="entry name" value="OLIGOPEPTIDE TRANSPORT ATP-BINDING PROTEIN APPD"/>
    <property type="match status" value="1"/>
</dbReference>
<name>A0A6M8HJX0_9PROT</name>
<organism evidence="9 10">
    <name type="scientific">Lichenicola cladoniae</name>
    <dbReference type="NCBI Taxonomy" id="1484109"/>
    <lineage>
        <taxon>Bacteria</taxon>
        <taxon>Pseudomonadati</taxon>
        <taxon>Pseudomonadota</taxon>
        <taxon>Alphaproteobacteria</taxon>
        <taxon>Acetobacterales</taxon>
        <taxon>Acetobacteraceae</taxon>
        <taxon>Lichenicola</taxon>
    </lineage>
</organism>
<dbReference type="InterPro" id="IPR003593">
    <property type="entry name" value="AAA+_ATPase"/>
</dbReference>
<evidence type="ECO:0000256" key="3">
    <source>
        <dbReference type="ARBA" id="ARBA00022448"/>
    </source>
</evidence>
<dbReference type="AlphaFoldDB" id="A0A6M8HJX0"/>
<dbReference type="Proteomes" id="UP000500767">
    <property type="component" value="Chromosome"/>
</dbReference>
<keyword evidence="5" id="KW-0547">Nucleotide-binding</keyword>
<proteinExistence type="inferred from homology"/>
<dbReference type="GO" id="GO:0005886">
    <property type="term" value="C:plasma membrane"/>
    <property type="evidence" value="ECO:0007669"/>
    <property type="project" value="UniProtKB-SubCell"/>
</dbReference>
<comment type="similarity">
    <text evidence="2">Belongs to the ABC transporter superfamily.</text>
</comment>
<dbReference type="KEGG" id="lck:HN018_01095"/>
<reference evidence="9 10" key="1">
    <citation type="journal article" date="2014" name="World J. Microbiol. Biotechnol.">
        <title>Biodiversity and physiological characteristics of Antarctic and Arctic lichens-associated bacteria.</title>
        <authorList>
            <person name="Lee Y.M."/>
            <person name="Kim E.H."/>
            <person name="Lee H.K."/>
            <person name="Hong S.G."/>
        </authorList>
    </citation>
    <scope>NUCLEOTIDE SEQUENCE [LARGE SCALE GENOMIC DNA]</scope>
    <source>
        <strain evidence="9 10">PAMC 26569</strain>
    </source>
</reference>
<dbReference type="SUPFAM" id="SSF52540">
    <property type="entry name" value="P-loop containing nucleoside triphosphate hydrolases"/>
    <property type="match status" value="1"/>
</dbReference>
<dbReference type="RefSeq" id="WP_171832799.1">
    <property type="nucleotide sequence ID" value="NZ_CP053708.1"/>
</dbReference>
<dbReference type="GO" id="GO:0055085">
    <property type="term" value="P:transmembrane transport"/>
    <property type="evidence" value="ECO:0007669"/>
    <property type="project" value="UniProtKB-ARBA"/>
</dbReference>
<dbReference type="InterPro" id="IPR003439">
    <property type="entry name" value="ABC_transporter-like_ATP-bd"/>
</dbReference>
<evidence type="ECO:0000256" key="1">
    <source>
        <dbReference type="ARBA" id="ARBA00004417"/>
    </source>
</evidence>
<comment type="subcellular location">
    <subcellularLocation>
        <location evidence="1">Cell inner membrane</location>
        <topology evidence="1">Peripheral membrane protein</topology>
    </subcellularLocation>
</comment>
<dbReference type="EMBL" id="CP053708">
    <property type="protein sequence ID" value="QKE88836.1"/>
    <property type="molecule type" value="Genomic_DNA"/>
</dbReference>
<evidence type="ECO:0000259" key="8">
    <source>
        <dbReference type="PROSITE" id="PS50893"/>
    </source>
</evidence>
<dbReference type="InterPro" id="IPR050388">
    <property type="entry name" value="ABC_Ni/Peptide_Import"/>
</dbReference>
<dbReference type="SMART" id="SM00382">
    <property type="entry name" value="AAA"/>
    <property type="match status" value="1"/>
</dbReference>
<dbReference type="Pfam" id="PF08352">
    <property type="entry name" value="oligo_HPY"/>
    <property type="match status" value="1"/>
</dbReference>
<dbReference type="PROSITE" id="PS50893">
    <property type="entry name" value="ABC_TRANSPORTER_2"/>
    <property type="match status" value="1"/>
</dbReference>
<evidence type="ECO:0000256" key="6">
    <source>
        <dbReference type="ARBA" id="ARBA00022840"/>
    </source>
</evidence>
<evidence type="ECO:0000256" key="4">
    <source>
        <dbReference type="ARBA" id="ARBA00022475"/>
    </source>
</evidence>
<dbReference type="Gene3D" id="3.40.50.300">
    <property type="entry name" value="P-loop containing nucleotide triphosphate hydrolases"/>
    <property type="match status" value="1"/>
</dbReference>
<dbReference type="Pfam" id="PF00005">
    <property type="entry name" value="ABC_tran"/>
    <property type="match status" value="1"/>
</dbReference>
<dbReference type="GO" id="GO:0016887">
    <property type="term" value="F:ATP hydrolysis activity"/>
    <property type="evidence" value="ECO:0007669"/>
    <property type="project" value="InterPro"/>
</dbReference>
<evidence type="ECO:0000313" key="10">
    <source>
        <dbReference type="Proteomes" id="UP000500767"/>
    </source>
</evidence>
<dbReference type="InterPro" id="IPR027417">
    <property type="entry name" value="P-loop_NTPase"/>
</dbReference>
<accession>A0A6M8HJX0</accession>
<feature type="domain" description="ABC transporter" evidence="8">
    <location>
        <begin position="17"/>
        <end position="264"/>
    </location>
</feature>
<protein>
    <submittedName>
        <fullName evidence="9">ABC transporter ATP-binding protein</fullName>
    </submittedName>
</protein>
<dbReference type="GO" id="GO:0015833">
    <property type="term" value="P:peptide transport"/>
    <property type="evidence" value="ECO:0007669"/>
    <property type="project" value="InterPro"/>
</dbReference>
<evidence type="ECO:0000256" key="7">
    <source>
        <dbReference type="ARBA" id="ARBA00023136"/>
    </source>
</evidence>
<keyword evidence="6 9" id="KW-0067">ATP-binding</keyword>
<dbReference type="FunFam" id="3.40.50.300:FF:000016">
    <property type="entry name" value="Oligopeptide ABC transporter ATP-binding component"/>
    <property type="match status" value="1"/>
</dbReference>
<keyword evidence="7" id="KW-0472">Membrane</keyword>
<evidence type="ECO:0000313" key="9">
    <source>
        <dbReference type="EMBL" id="QKE88836.1"/>
    </source>
</evidence>
<keyword evidence="4" id="KW-1003">Cell membrane</keyword>
<dbReference type="GO" id="GO:0005524">
    <property type="term" value="F:ATP binding"/>
    <property type="evidence" value="ECO:0007669"/>
    <property type="project" value="UniProtKB-KW"/>
</dbReference>
<dbReference type="InterPro" id="IPR013563">
    <property type="entry name" value="Oligopep_ABC_C"/>
</dbReference>